<evidence type="ECO:0000256" key="2">
    <source>
        <dbReference type="ARBA" id="ARBA00009853"/>
    </source>
</evidence>
<feature type="transmembrane region" description="Helical" evidence="6">
    <location>
        <begin position="207"/>
        <end position="225"/>
    </location>
</feature>
<reference evidence="8 9" key="1">
    <citation type="submission" date="2019-03" db="EMBL/GenBank/DDBJ databases">
        <title>Genomic Encyclopedia of Type Strains, Phase IV (KMG-IV): sequencing the most valuable type-strain genomes for metagenomic binning, comparative biology and taxonomic classification.</title>
        <authorList>
            <person name="Goeker M."/>
        </authorList>
    </citation>
    <scope>NUCLEOTIDE SEQUENCE [LARGE SCALE GENOMIC DNA]</scope>
    <source>
        <strain evidence="8 9">JA181</strain>
    </source>
</reference>
<keyword evidence="5 6" id="KW-0472">Membrane</keyword>
<evidence type="ECO:0000256" key="3">
    <source>
        <dbReference type="ARBA" id="ARBA00022692"/>
    </source>
</evidence>
<dbReference type="RefSeq" id="WP_134078250.1">
    <property type="nucleotide sequence ID" value="NZ_SOEB01000014.1"/>
</dbReference>
<feature type="transmembrane region" description="Helical" evidence="6">
    <location>
        <begin position="177"/>
        <end position="195"/>
    </location>
</feature>
<sequence>MDNMRGIMLMIAAMAAFAVEDMFVKKVAATLPIGQILTLLGLGGGIVFALMALRRGQRLWSRALLSRPVLLRNFGEIVGTLCYVTAIALTPLASASAILQATPLAVTLGAALFMGAQVGRRRWTAISVGFLGVLLVVRPGLDGFEPASIFAVIAVFGLALRDLATRATPRNVGSLQLSAYGFFMLVPVGLVMMGLGQAPVAIDRADAISLFGALVMGVAGYYAIVEGMRVGDVAVVTPFRYTRLIFALVIAMLAFGERPDALTLVGAAVIITSGLYTLWRERTLSLRRAGR</sequence>
<dbReference type="Pfam" id="PF00892">
    <property type="entry name" value="EamA"/>
    <property type="match status" value="2"/>
</dbReference>
<organism evidence="8 9">
    <name type="scientific">Rhodovulum visakhapatnamense</name>
    <dbReference type="NCBI Taxonomy" id="364297"/>
    <lineage>
        <taxon>Bacteria</taxon>
        <taxon>Pseudomonadati</taxon>
        <taxon>Pseudomonadota</taxon>
        <taxon>Alphaproteobacteria</taxon>
        <taxon>Rhodobacterales</taxon>
        <taxon>Paracoccaceae</taxon>
        <taxon>Rhodovulum</taxon>
    </lineage>
</organism>
<dbReference type="AlphaFoldDB" id="A0A4R8FUA7"/>
<dbReference type="Proteomes" id="UP000295484">
    <property type="component" value="Unassembled WGS sequence"/>
</dbReference>
<dbReference type="InterPro" id="IPR037185">
    <property type="entry name" value="EmrE-like"/>
</dbReference>
<dbReference type="EMBL" id="SOEB01000014">
    <property type="protein sequence ID" value="TDX27728.1"/>
    <property type="molecule type" value="Genomic_DNA"/>
</dbReference>
<evidence type="ECO:0000256" key="4">
    <source>
        <dbReference type="ARBA" id="ARBA00022989"/>
    </source>
</evidence>
<accession>A0A4R8FUA7</accession>
<feature type="transmembrane region" description="Helical" evidence="6">
    <location>
        <begin position="34"/>
        <end position="53"/>
    </location>
</feature>
<proteinExistence type="inferred from homology"/>
<feature type="transmembrane region" description="Helical" evidence="6">
    <location>
        <begin position="147"/>
        <end position="165"/>
    </location>
</feature>
<dbReference type="PANTHER" id="PTHR22911:SF6">
    <property type="entry name" value="SOLUTE CARRIER FAMILY 35 MEMBER G1"/>
    <property type="match status" value="1"/>
</dbReference>
<comment type="caution">
    <text evidence="8">The sequence shown here is derived from an EMBL/GenBank/DDBJ whole genome shotgun (WGS) entry which is preliminary data.</text>
</comment>
<feature type="domain" description="EamA" evidence="7">
    <location>
        <begin position="5"/>
        <end position="137"/>
    </location>
</feature>
<gene>
    <name evidence="8" type="ORF">EV657_11453</name>
</gene>
<comment type="similarity">
    <text evidence="2">Belongs to the drug/metabolite transporter (DMT) superfamily. 10 TMS drug/metabolite exporter (DME) (TC 2.A.7.3) family.</text>
</comment>
<feature type="transmembrane region" description="Helical" evidence="6">
    <location>
        <begin position="123"/>
        <end position="141"/>
    </location>
</feature>
<feature type="domain" description="EamA" evidence="7">
    <location>
        <begin position="148"/>
        <end position="273"/>
    </location>
</feature>
<dbReference type="SUPFAM" id="SSF103481">
    <property type="entry name" value="Multidrug resistance efflux transporter EmrE"/>
    <property type="match status" value="2"/>
</dbReference>
<feature type="transmembrane region" description="Helical" evidence="6">
    <location>
        <begin position="98"/>
        <end position="116"/>
    </location>
</feature>
<feature type="transmembrane region" description="Helical" evidence="6">
    <location>
        <begin position="74"/>
        <end position="92"/>
    </location>
</feature>
<evidence type="ECO:0000259" key="7">
    <source>
        <dbReference type="Pfam" id="PF00892"/>
    </source>
</evidence>
<evidence type="ECO:0000256" key="6">
    <source>
        <dbReference type="SAM" id="Phobius"/>
    </source>
</evidence>
<feature type="transmembrane region" description="Helical" evidence="6">
    <location>
        <begin position="261"/>
        <end position="279"/>
    </location>
</feature>
<evidence type="ECO:0000256" key="5">
    <source>
        <dbReference type="ARBA" id="ARBA00023136"/>
    </source>
</evidence>
<evidence type="ECO:0000256" key="1">
    <source>
        <dbReference type="ARBA" id="ARBA00004141"/>
    </source>
</evidence>
<dbReference type="InterPro" id="IPR000620">
    <property type="entry name" value="EamA_dom"/>
</dbReference>
<protein>
    <submittedName>
        <fullName evidence="8">Drug/metabolite transporter (DMT)-like permease</fullName>
    </submittedName>
</protein>
<dbReference type="GO" id="GO:0016020">
    <property type="term" value="C:membrane"/>
    <property type="evidence" value="ECO:0007669"/>
    <property type="project" value="UniProtKB-SubCell"/>
</dbReference>
<comment type="subcellular location">
    <subcellularLocation>
        <location evidence="1">Membrane</location>
        <topology evidence="1">Multi-pass membrane protein</topology>
    </subcellularLocation>
</comment>
<keyword evidence="3 6" id="KW-0812">Transmembrane</keyword>
<evidence type="ECO:0000313" key="9">
    <source>
        <dbReference type="Proteomes" id="UP000295484"/>
    </source>
</evidence>
<name>A0A4R8FUA7_9RHOB</name>
<keyword evidence="4 6" id="KW-1133">Transmembrane helix</keyword>
<feature type="transmembrane region" description="Helical" evidence="6">
    <location>
        <begin position="237"/>
        <end position="255"/>
    </location>
</feature>
<dbReference type="PANTHER" id="PTHR22911">
    <property type="entry name" value="ACYL-MALONYL CONDENSING ENZYME-RELATED"/>
    <property type="match status" value="1"/>
</dbReference>
<evidence type="ECO:0000313" key="8">
    <source>
        <dbReference type="EMBL" id="TDX27728.1"/>
    </source>
</evidence>